<keyword evidence="3" id="KW-1185">Reference proteome</keyword>
<comment type="caution">
    <text evidence="2">The sequence shown here is derived from an EMBL/GenBank/DDBJ whole genome shotgun (WGS) entry which is preliminary data.</text>
</comment>
<protein>
    <submittedName>
        <fullName evidence="2">BTB/POZ domain-containing protein</fullName>
    </submittedName>
</protein>
<organism evidence="2 3">
    <name type="scientific">Thalictrum thalictroides</name>
    <name type="common">Rue-anemone</name>
    <name type="synonym">Anemone thalictroides</name>
    <dbReference type="NCBI Taxonomy" id="46969"/>
    <lineage>
        <taxon>Eukaryota</taxon>
        <taxon>Viridiplantae</taxon>
        <taxon>Streptophyta</taxon>
        <taxon>Embryophyta</taxon>
        <taxon>Tracheophyta</taxon>
        <taxon>Spermatophyta</taxon>
        <taxon>Magnoliopsida</taxon>
        <taxon>Ranunculales</taxon>
        <taxon>Ranunculaceae</taxon>
        <taxon>Thalictroideae</taxon>
        <taxon>Thalictrum</taxon>
    </lineage>
</organism>
<evidence type="ECO:0000313" key="2">
    <source>
        <dbReference type="EMBL" id="KAF5181470.1"/>
    </source>
</evidence>
<reference evidence="2 3" key="1">
    <citation type="submission" date="2020-06" db="EMBL/GenBank/DDBJ databases">
        <title>Transcriptomic and genomic resources for Thalictrum thalictroides and T. hernandezii: Facilitating candidate gene discovery in an emerging model plant lineage.</title>
        <authorList>
            <person name="Arias T."/>
            <person name="Riano-Pachon D.M."/>
            <person name="Di Stilio V.S."/>
        </authorList>
    </citation>
    <scope>NUCLEOTIDE SEQUENCE [LARGE SCALE GENOMIC DNA]</scope>
    <source>
        <strain evidence="3">cv. WT478/WT964</strain>
        <tissue evidence="2">Leaves</tissue>
    </source>
</reference>
<dbReference type="Proteomes" id="UP000554482">
    <property type="component" value="Unassembled WGS sequence"/>
</dbReference>
<feature type="domain" description="At2g24240-like C-terminal beta-propeller" evidence="1">
    <location>
        <begin position="1"/>
        <end position="26"/>
    </location>
</feature>
<accession>A0A7J6VB85</accession>
<dbReference type="EMBL" id="JABWDY010036160">
    <property type="protein sequence ID" value="KAF5181470.1"/>
    <property type="molecule type" value="Genomic_DNA"/>
</dbReference>
<sequence>SNEYGIGVWDQVTGKQIDFFYESPGRITVTLVCTMLDFREKRMVWYWSDIGAPVTIDEKRVRDAIAMEEFGTGFTCSIWNAFLISNCALESSLSAIVIFATNMGICNARLVIYYKSRVPPSSSGLLESIPSWLCTFPALS</sequence>
<dbReference type="AlphaFoldDB" id="A0A7J6VB85"/>
<name>A0A7J6VB85_THATH</name>
<dbReference type="InterPro" id="IPR057441">
    <property type="entry name" value="Beta_prop_At2g24240"/>
</dbReference>
<evidence type="ECO:0000313" key="3">
    <source>
        <dbReference type="Proteomes" id="UP000554482"/>
    </source>
</evidence>
<evidence type="ECO:0000259" key="1">
    <source>
        <dbReference type="Pfam" id="PF25279"/>
    </source>
</evidence>
<proteinExistence type="predicted"/>
<gene>
    <name evidence="2" type="ORF">FRX31_028943</name>
</gene>
<dbReference type="Pfam" id="PF25279">
    <property type="entry name" value="Beta_prop_At2g24240"/>
    <property type="match status" value="2"/>
</dbReference>
<feature type="non-terminal residue" evidence="2">
    <location>
        <position position="1"/>
    </location>
</feature>
<feature type="domain" description="At2g24240-like C-terminal beta-propeller" evidence="1">
    <location>
        <begin position="33"/>
        <end position="70"/>
    </location>
</feature>